<dbReference type="RefSeq" id="XP_039240370.1">
    <property type="nucleotide sequence ID" value="XM_039384436.1"/>
</dbReference>
<feature type="compositionally biased region" description="Basic and acidic residues" evidence="1">
    <location>
        <begin position="106"/>
        <end position="119"/>
    </location>
</feature>
<gene>
    <name evidence="3" type="primary">LOC114000217</name>
</gene>
<evidence type="ECO:0000313" key="2">
    <source>
        <dbReference type="Proteomes" id="UP000504627"/>
    </source>
</evidence>
<dbReference type="AlphaFoldDB" id="A0A7R5KIM3"/>
<dbReference type="Proteomes" id="UP000504627">
    <property type="component" value="Unplaced"/>
</dbReference>
<evidence type="ECO:0000256" key="1">
    <source>
        <dbReference type="SAM" id="MobiDB-lite"/>
    </source>
</evidence>
<organism evidence="2 3">
    <name type="scientific">Pipra filicauda</name>
    <name type="common">Wire-tailed manakin</name>
    <dbReference type="NCBI Taxonomy" id="649802"/>
    <lineage>
        <taxon>Eukaryota</taxon>
        <taxon>Metazoa</taxon>
        <taxon>Chordata</taxon>
        <taxon>Craniata</taxon>
        <taxon>Vertebrata</taxon>
        <taxon>Euteleostomi</taxon>
        <taxon>Archelosauria</taxon>
        <taxon>Archosauria</taxon>
        <taxon>Dinosauria</taxon>
        <taxon>Saurischia</taxon>
        <taxon>Theropoda</taxon>
        <taxon>Coelurosauria</taxon>
        <taxon>Aves</taxon>
        <taxon>Neognathae</taxon>
        <taxon>Neoaves</taxon>
        <taxon>Telluraves</taxon>
        <taxon>Australaves</taxon>
        <taxon>Passeriformes</taxon>
        <taxon>Pipridae</taxon>
        <taxon>Pipra</taxon>
    </lineage>
</organism>
<protein>
    <submittedName>
        <fullName evidence="3">Translation initiation factor IF-2-like</fullName>
    </submittedName>
</protein>
<dbReference type="InParanoid" id="A0A7R5KIM3"/>
<dbReference type="GeneID" id="114000217"/>
<evidence type="ECO:0000313" key="3">
    <source>
        <dbReference type="RefSeq" id="XP_039240370.1"/>
    </source>
</evidence>
<feature type="compositionally biased region" description="Low complexity" evidence="1">
    <location>
        <begin position="19"/>
        <end position="34"/>
    </location>
</feature>
<name>A0A7R5KIM3_9PASS</name>
<feature type="region of interest" description="Disordered" evidence="1">
    <location>
        <begin position="1"/>
        <end position="185"/>
    </location>
</feature>
<keyword evidence="2" id="KW-1185">Reference proteome</keyword>
<proteinExistence type="predicted"/>
<accession>A0A7R5KIM3</accession>
<reference evidence="3" key="1">
    <citation type="submission" date="2025-08" db="UniProtKB">
        <authorList>
            <consortium name="RefSeq"/>
        </authorList>
    </citation>
    <scope>IDENTIFICATION</scope>
    <source>
        <tissue evidence="3">Muscle</tissue>
    </source>
</reference>
<sequence length="185" mass="19879">MGQRGAPGGRRDRVPPAPARGAAAAAPHSVPAPRGRATSRQLRLRGQRGAERPGRHGARRGTNFPAQCPGPPLPQARTPAATAAKQRRLASLPAGAGGGTVQGTELAERSHRFRQEGKRSGNNRPQRPRGTSAPPYRVTPYLRPARTLTVLKPSRDRVLLSRESSPADLRHPTFQKILCKPSTQE</sequence>